<keyword evidence="1" id="KW-0175">Coiled coil</keyword>
<feature type="region of interest" description="Disordered" evidence="2">
    <location>
        <begin position="906"/>
        <end position="932"/>
    </location>
</feature>
<evidence type="ECO:0000256" key="2">
    <source>
        <dbReference type="SAM" id="MobiDB-lite"/>
    </source>
</evidence>
<reference evidence="4" key="1">
    <citation type="submission" date="2021-02" db="EMBL/GenBank/DDBJ databases">
        <authorList>
            <person name="Nowell W R."/>
        </authorList>
    </citation>
    <scope>NUCLEOTIDE SEQUENCE</scope>
</reference>
<gene>
    <name evidence="4" type="ORF">SEV965_LOCUS17556</name>
</gene>
<feature type="compositionally biased region" description="Basic and acidic residues" evidence="2">
    <location>
        <begin position="1001"/>
        <end position="1014"/>
    </location>
</feature>
<dbReference type="Gene3D" id="3.10.50.40">
    <property type="match status" value="1"/>
</dbReference>
<feature type="compositionally biased region" description="Acidic residues" evidence="2">
    <location>
        <begin position="854"/>
        <end position="874"/>
    </location>
</feature>
<dbReference type="Proteomes" id="UP000663889">
    <property type="component" value="Unassembled WGS sequence"/>
</dbReference>
<dbReference type="Pfam" id="PF23649">
    <property type="entry name" value="FKBP15"/>
    <property type="match status" value="1"/>
</dbReference>
<feature type="coiled-coil region" evidence="1">
    <location>
        <begin position="591"/>
        <end position="703"/>
    </location>
</feature>
<proteinExistence type="predicted"/>
<evidence type="ECO:0000259" key="3">
    <source>
        <dbReference type="Pfam" id="PF23649"/>
    </source>
</evidence>
<dbReference type="PANTHER" id="PTHR44927">
    <property type="entry name" value="FK506-BINDING PROTEIN 15"/>
    <property type="match status" value="1"/>
</dbReference>
<protein>
    <recommendedName>
        <fullName evidence="3">FK506-binding protein 15-like domain-containing protein</fullName>
    </recommendedName>
</protein>
<comment type="caution">
    <text evidence="4">The sequence shown here is derived from an EMBL/GenBank/DDBJ whole genome shotgun (WGS) entry which is preliminary data.</text>
</comment>
<organism evidence="4 5">
    <name type="scientific">Rotaria sordida</name>
    <dbReference type="NCBI Taxonomy" id="392033"/>
    <lineage>
        <taxon>Eukaryota</taxon>
        <taxon>Metazoa</taxon>
        <taxon>Spiralia</taxon>
        <taxon>Gnathifera</taxon>
        <taxon>Rotifera</taxon>
        <taxon>Eurotatoria</taxon>
        <taxon>Bdelloidea</taxon>
        <taxon>Philodinida</taxon>
        <taxon>Philodinidae</taxon>
        <taxon>Rotaria</taxon>
    </lineage>
</organism>
<feature type="coiled-coil region" evidence="1">
    <location>
        <begin position="766"/>
        <end position="800"/>
    </location>
</feature>
<sequence length="1084" mass="124642">MSDDDDIDFTSANQSSKNLATLFHGGEPTAAPTIAYVPPKQPKKDSPPKVMTATAVQAFSFGADQKWTSRGKMGVAILSTDNTIFQLILYLTKTQHVTSARINTSSNFTCQPNNYLAFQDDGGQNWSIMFDSKQALVDFLLQIVVAKAYLFLFKFDHITQDIREGEGSVLVDQDSVEITVNQYKLLENGTVSSIDSGEIKPVRFKIGKQQNGKAFDDVLRGMKKNGQRITMIGTALYNIEVIRIKREKDARTSSITAPTEEQIINERRRTIAEENEVNNEKTKMLQRINKMGGVSMLPNSNQTSAFVTPLPPHLPLLSDDDSINNELIQNPVPIRPIPTTTAQPLPVQFVPPTHHHQHHHQSLSQPLIQQPTLYSTQQPLHDYNSRPTSSMSGMTYQQVSMWPHSQYSPHTPNVIPTDAFYQQQHFQNDFLIPTDTFYQQQHFQNDFRQLFNRLTEKVDILNEKFDTKNSTSYPNMETSILLANVQRIVKENDNMKKESYDRSTKIEELNLKISELLDRNQKLIEQTHQTAEQRNVVVNNVSEQTAQKILDLEKQKVELTNNLSISTSKIADLQLQINKYTQDTNENQSRLNTLMHQCEQYKDDLEKSESQRLELQMKFDSIQEQLKNEKTIKKQLHTNLHTLEEELAEVKVTCTNLEKINNERKTKVENERKRWQDEIDEQKQSYEKELDELRNKLRKQRTAGNLTNNQEISRLEQDLERDWQEKLDRQQAQHERILMSKGKELEQLKISFKENEIKSQQTNEGLKESHQQIEAYKERCEKLQERLLLMKEKLIEINDEQPQLINEQVKRTINIIFQSLKARIRPTKQYTGEQFLSRSLEIIKKATLKVLSNNDDDEQNEQSTDDIESDDENEQIQTTVDIQKIDQSLNDKSVDQEPLNEEVSLTTTTTQNEDNNSNQSETTTTNSQKNDWDTVDDIQQESKIQSETLEQSQIVVVAEDTTSAVNETETTSSNSVIENNEPASSSETVNEEHAEDDMNENIEKNNEEIEKNDNELPPELDISEDKTLSDDESDRESFQSARPPSQDTASASTFTQPSAPPKYTFNENIPLMTKLDNSDDDIFN</sequence>
<evidence type="ECO:0000313" key="5">
    <source>
        <dbReference type="Proteomes" id="UP000663889"/>
    </source>
</evidence>
<feature type="region of interest" description="Disordered" evidence="2">
    <location>
        <begin position="962"/>
        <end position="1084"/>
    </location>
</feature>
<evidence type="ECO:0000256" key="1">
    <source>
        <dbReference type="SAM" id="Coils"/>
    </source>
</evidence>
<dbReference type="PANTHER" id="PTHR44927:SF1">
    <property type="entry name" value="FK506-BINDING PROTEIN 15"/>
    <property type="match status" value="1"/>
</dbReference>
<feature type="compositionally biased region" description="Low complexity" evidence="2">
    <location>
        <begin position="906"/>
        <end position="928"/>
    </location>
</feature>
<dbReference type="Gene3D" id="1.20.5.340">
    <property type="match status" value="1"/>
</dbReference>
<dbReference type="SUPFAM" id="SSF90257">
    <property type="entry name" value="Myosin rod fragments"/>
    <property type="match status" value="1"/>
</dbReference>
<feature type="domain" description="FK506-binding protein 15-like" evidence="3">
    <location>
        <begin position="474"/>
        <end position="697"/>
    </location>
</feature>
<dbReference type="InterPro" id="IPR056598">
    <property type="entry name" value="FKBP-15_dom"/>
</dbReference>
<feature type="region of interest" description="Disordered" evidence="2">
    <location>
        <begin position="853"/>
        <end position="875"/>
    </location>
</feature>
<feature type="compositionally biased region" description="Polar residues" evidence="2">
    <location>
        <begin position="962"/>
        <end position="988"/>
    </location>
</feature>
<evidence type="ECO:0000313" key="4">
    <source>
        <dbReference type="EMBL" id="CAF1133639.1"/>
    </source>
</evidence>
<dbReference type="AlphaFoldDB" id="A0A814RGA3"/>
<feature type="coiled-coil region" evidence="1">
    <location>
        <begin position="506"/>
        <end position="562"/>
    </location>
</feature>
<dbReference type="GO" id="GO:0003755">
    <property type="term" value="F:peptidyl-prolyl cis-trans isomerase activity"/>
    <property type="evidence" value="ECO:0007669"/>
    <property type="project" value="InterPro"/>
</dbReference>
<dbReference type="EMBL" id="CAJNOU010001009">
    <property type="protein sequence ID" value="CAF1133639.1"/>
    <property type="molecule type" value="Genomic_DNA"/>
</dbReference>
<name>A0A814RGA3_9BILA</name>
<dbReference type="InterPro" id="IPR046357">
    <property type="entry name" value="PPIase_dom_sf"/>
</dbReference>
<feature type="compositionally biased region" description="Polar residues" evidence="2">
    <location>
        <begin position="1038"/>
        <end position="1057"/>
    </location>
</feature>
<accession>A0A814RGA3</accession>